<dbReference type="InterPro" id="IPR011763">
    <property type="entry name" value="COA_CT_C"/>
</dbReference>
<dbReference type="Proteomes" id="UP000324585">
    <property type="component" value="Unassembled WGS sequence"/>
</dbReference>
<dbReference type="Pfam" id="PF02786">
    <property type="entry name" value="CPSase_L_D2"/>
    <property type="match status" value="1"/>
</dbReference>
<keyword evidence="10" id="KW-0092">Biotin</keyword>
<dbReference type="FunFam" id="2.40.50.100:FF:000005">
    <property type="entry name" value="Acetyl-CoA carboxylase 1"/>
    <property type="match status" value="1"/>
</dbReference>
<dbReference type="Gene3D" id="3.90.1770.10">
    <property type="entry name" value="PreATP-grasp domain"/>
    <property type="match status" value="1"/>
</dbReference>
<feature type="domain" description="Biotin carboxylation" evidence="19">
    <location>
        <begin position="113"/>
        <end position="611"/>
    </location>
</feature>
<dbReference type="Gene3D" id="3.30.1490.20">
    <property type="entry name" value="ATP-grasp fold, A domain"/>
    <property type="match status" value="1"/>
</dbReference>
<dbReference type="InterPro" id="IPR011053">
    <property type="entry name" value="Single_hybrid_motif"/>
</dbReference>
<dbReference type="OrthoDB" id="196847at2759"/>
<keyword evidence="5 14" id="KW-0547">Nucleotide-binding</keyword>
<keyword evidence="8" id="KW-0443">Lipid metabolism</keyword>
<dbReference type="SUPFAM" id="SSF52096">
    <property type="entry name" value="ClpP/crotonase"/>
    <property type="match status" value="2"/>
</dbReference>
<dbReference type="SUPFAM" id="SSF56059">
    <property type="entry name" value="Glutathione synthetase ATP-binding domain-like"/>
    <property type="match status" value="1"/>
</dbReference>
<comment type="pathway">
    <text evidence="2">Lipid metabolism; malonyl-CoA biosynthesis; malonyl-CoA from acetyl-CoA: step 1/1.</text>
</comment>
<feature type="coiled-coil region" evidence="15">
    <location>
        <begin position="2059"/>
        <end position="2093"/>
    </location>
</feature>
<dbReference type="Gene3D" id="2.40.460.10">
    <property type="entry name" value="Biotin dependent carboxylase carboxyltransferase"/>
    <property type="match status" value="1"/>
</dbReference>
<dbReference type="SMART" id="SM00878">
    <property type="entry name" value="Biotin_carb_C"/>
    <property type="match status" value="1"/>
</dbReference>
<dbReference type="Pfam" id="PF02785">
    <property type="entry name" value="Biotin_carb_C"/>
    <property type="match status" value="1"/>
</dbReference>
<evidence type="ECO:0000256" key="5">
    <source>
        <dbReference type="ARBA" id="ARBA00022741"/>
    </source>
</evidence>
<dbReference type="PROSITE" id="PS50989">
    <property type="entry name" value="COA_CT_CTER"/>
    <property type="match status" value="1"/>
</dbReference>
<evidence type="ECO:0000259" key="20">
    <source>
        <dbReference type="PROSITE" id="PS50980"/>
    </source>
</evidence>
<comment type="catalytic activity">
    <reaction evidence="12">
        <text>hydrogencarbonate + acetyl-CoA + ATP = malonyl-CoA + ADP + phosphate + H(+)</text>
        <dbReference type="Rhea" id="RHEA:11308"/>
        <dbReference type="ChEBI" id="CHEBI:15378"/>
        <dbReference type="ChEBI" id="CHEBI:17544"/>
        <dbReference type="ChEBI" id="CHEBI:30616"/>
        <dbReference type="ChEBI" id="CHEBI:43474"/>
        <dbReference type="ChEBI" id="CHEBI:57288"/>
        <dbReference type="ChEBI" id="CHEBI:57384"/>
        <dbReference type="ChEBI" id="CHEBI:456216"/>
        <dbReference type="EC" id="6.4.1.2"/>
    </reaction>
</comment>
<feature type="region of interest" description="Disordered" evidence="16">
    <location>
        <begin position="14"/>
        <end position="68"/>
    </location>
</feature>
<sequence length="2233" mass="245619">MLAFQFQPPLQAHVRARRGGGGGSGAQAARAMDERRGGAPASFTAPTSGRMRKRAGTSGNQPAGVRGAAPGVLRMSASVEEKPASASPPASPRNQTNLKQLQEYVDARGGKRVIRKVLIANNGMAATKAILSMRKWAYYEIGSERAIEFVAMATPEDLNANAEFVRLADSFVEVPGGPNRNNYANVELICAMAKREGVDAVWPGWGHASENPRLPNSLAKLGIQFIGPTGPVMAVLGDKIGANILAQTANVPSIPWSGDGLTAELSEDGTIPREIFEQAMVHNVDEAIAVAERIGYPIMTKASEGGGGKGIRMSANETELRSNYEQVVNEVPGSPIFMMQLCKNARHIEVQIVGDEYGNAVALNGRDCSTQRRFQKIFEEGPPVIVEPSVFREMERAAQRLTQSIGYRGAGTVEYLYNADTQKFFFLELNPRLQVEHPVTEGLTRVNMPATQLQVAMGIALSRVPDIRRLYGRDGTDAYGDSPIDFMTEMYQPLRSHVIAARITAENPDEGFKPTSGRVERVRFQSSPDVWGYFSVGAQGGIHEFADSQFGHVFASGANREDARKALVLALKELEARGEIRNPVEYLVQLLETDEFKQNTIDTSWLDRLIREKSVKFELDRDTAVLAAAVYRAHDTIKRGKLACLEQLARGQSTFVSELNALNKFSVEITYMGLRFTFEVGRLAPDVLRLNLLDSASGSSASGAAAKAGSSMSTWSLDVKVREQPDQSLLCTMGENVYSVSGVEEPLGLRMIINGSTVMIPTIFDPSELRSDVTGKVVRFLKQDGDAVKKGEPYVELEAMKMIMQLSAGETGMLRHELAAGSIIKTGDLLARLDLDDPSKASPVSDFDGVLNIRKPEGRDVLALGMGAAGTGAGSYAVDIAAYKLRLILDGFQGSVGPALQQLVDSNAGSAEESIEDPVTACDIISRLVPLIEEFVRVEEHFDGRALNDSILAIKKSAGSDAAAIQMIAAHLTLPRRAELVLSLLRQLGTLPDRFPNDTLLSPELDAALTALTKLKSQNYGDVVVAAGQLLTALRTPDFNSRLADVRQFIMSKGNDSTALDEIAKSRALSVSVDLLCSLFLDMDAQVARAALEVYIRRVYRAHVIHALNIERTDSGIVATWRFSYADIVRGSPMRLGRLVACDSMATAQDKLPSIIDDFAAEWTKEKKEEEQEPIGTLIISFNGPVGALPQGSEEERGFISRWEGLLQARNLQLRNEAGVRTVNLLVNQAPKAPRMFSFNFCENYAEDALRRDMRTSFPYLLELSRLSENFELQRLPIYLRNAQLWLGTEKRDQEVALTRPRTQSLFLRGISHSDMSVPGVMEKVLLILMDQLDAGIVNPRVDPTATCNMFLNVLQPVQGAAYIEQTGGPTKKLPPAHTVRHLRADMEALMVKYAERLIRLRVENIELKIRVPFEADSTGNEVQQAVRLWASPTGGYAGAQSQRTFFKTDAFAEIQNPITGVTEQYVPYEEQQIAQGQQLNASASRPYYTKSGPEQLKRRAARRVGSTYAYDFMALFEIALVKQWSRARTRSTNPPVTPQFGSLMRTRELVLDKETQELSPVERAPGQNEIGMVAWLITLKTPEYPSGREIVVIANDVTFQAGSFGVAEDEFFFKASEYARVRSIPRIYLSSNSGARIGLVESLKPMFKVQFRDESNPTLGFEYLYLSEKDYNELPEGTVIAERRMCAGSGEKGEEVRYVLKDIIGTAHGIGVENLRGSGLIAGETSRAYDESFTLSYVTGRSVGIGAYLVRLGQRTIQQTNGPIILTGFQALNKLLGRDVYSSLDQLGGPQIMVPNGVTHELVENDQEGVIAILDWLAYVPATARGSPPILAGPPADPIGRDVEFVPPKGGGATYDVRDMLRGSVQPDGKVLRGFFDAGSFKEYLAGWGRSVVVGRARLGGIPYGVIAVETRTFDRVIPADPANAASRETLEPQAGQVWYPDSAFKTAQAIEDFSGENLPLMIFANWRGFSGGTRDMFGEVLKFGAMIVDALRKYDMPVSIYLPPNAELRGGAWVVVDPTINEKMMEMYADTQSRGGILEPPGICEVKFRAPDQLKAMHRLDTELLSLDARLENATEEKDRAEIKAAISKRENLLLPIYLQIAHEFADLHDRSGRMLAKGVIRDVVEWKRSREYFFWRTKRRLRELELRKHVAKVNAALDWLAATEVMRALVGGDAVWLDDRAFLKWFDENSANLDALLAPVRLDAVRASISELLGGLPDADRAEVLKRLES</sequence>
<dbReference type="SUPFAM" id="SSF51246">
    <property type="entry name" value="Rudiment single hybrid motif"/>
    <property type="match status" value="1"/>
</dbReference>
<evidence type="ECO:0000256" key="10">
    <source>
        <dbReference type="ARBA" id="ARBA00023267"/>
    </source>
</evidence>
<keyword evidence="6" id="KW-0276">Fatty acid metabolism</keyword>
<comment type="catalytic activity">
    <reaction evidence="13">
        <text>N(6)-biotinyl-L-lysyl-[protein] + hydrogencarbonate + ATP = N(6)-carboxybiotinyl-L-lysyl-[protein] + ADP + phosphate + H(+)</text>
        <dbReference type="Rhea" id="RHEA:13501"/>
        <dbReference type="Rhea" id="RHEA-COMP:10505"/>
        <dbReference type="Rhea" id="RHEA-COMP:10506"/>
        <dbReference type="ChEBI" id="CHEBI:15378"/>
        <dbReference type="ChEBI" id="CHEBI:17544"/>
        <dbReference type="ChEBI" id="CHEBI:30616"/>
        <dbReference type="ChEBI" id="CHEBI:43474"/>
        <dbReference type="ChEBI" id="CHEBI:83144"/>
        <dbReference type="ChEBI" id="CHEBI:83145"/>
        <dbReference type="ChEBI" id="CHEBI:456216"/>
        <dbReference type="EC" id="6.3.4.14"/>
    </reaction>
</comment>
<evidence type="ECO:0000256" key="14">
    <source>
        <dbReference type="PROSITE-ProRule" id="PRU00409"/>
    </source>
</evidence>
<dbReference type="SUPFAM" id="SSF51230">
    <property type="entry name" value="Single hybrid motif"/>
    <property type="match status" value="1"/>
</dbReference>
<dbReference type="GO" id="GO:0006633">
    <property type="term" value="P:fatty acid biosynthetic process"/>
    <property type="evidence" value="ECO:0007669"/>
    <property type="project" value="UniProtKB-KW"/>
</dbReference>
<evidence type="ECO:0000256" key="2">
    <source>
        <dbReference type="ARBA" id="ARBA00004956"/>
    </source>
</evidence>
<dbReference type="GO" id="GO:0004075">
    <property type="term" value="F:biotin carboxylase activity"/>
    <property type="evidence" value="ECO:0007669"/>
    <property type="project" value="UniProtKB-EC"/>
</dbReference>
<dbReference type="Gene3D" id="2.40.50.100">
    <property type="match status" value="1"/>
</dbReference>
<dbReference type="UniPathway" id="UPA00655">
    <property type="reaction ID" value="UER00711"/>
</dbReference>
<dbReference type="InterPro" id="IPR029045">
    <property type="entry name" value="ClpP/crotonase-like_dom_sf"/>
</dbReference>
<evidence type="ECO:0000259" key="21">
    <source>
        <dbReference type="PROSITE" id="PS50989"/>
    </source>
</evidence>
<organism evidence="22 23">
    <name type="scientific">Porphyridium purpureum</name>
    <name type="common">Red alga</name>
    <name type="synonym">Porphyridium cruentum</name>
    <dbReference type="NCBI Taxonomy" id="35688"/>
    <lineage>
        <taxon>Eukaryota</taxon>
        <taxon>Rhodophyta</taxon>
        <taxon>Bangiophyceae</taxon>
        <taxon>Porphyridiales</taxon>
        <taxon>Porphyridiaceae</taxon>
        <taxon>Porphyridium</taxon>
    </lineage>
</organism>
<keyword evidence="7 14" id="KW-0067">ATP-binding</keyword>
<evidence type="ECO:0000256" key="3">
    <source>
        <dbReference type="ARBA" id="ARBA00022516"/>
    </source>
</evidence>
<dbReference type="InterPro" id="IPR005481">
    <property type="entry name" value="BC-like_N"/>
</dbReference>
<dbReference type="OMA" id="GTVAWNM"/>
<dbReference type="PROSITE" id="PS50975">
    <property type="entry name" value="ATP_GRASP"/>
    <property type="match status" value="1"/>
</dbReference>
<evidence type="ECO:0000256" key="15">
    <source>
        <dbReference type="SAM" id="Coils"/>
    </source>
</evidence>
<accession>A0A5J4Z4R6</accession>
<feature type="domain" description="Lipoyl-binding" evidence="17">
    <location>
        <begin position="760"/>
        <end position="834"/>
    </location>
</feature>
<evidence type="ECO:0000313" key="23">
    <source>
        <dbReference type="Proteomes" id="UP000324585"/>
    </source>
</evidence>
<evidence type="ECO:0000256" key="16">
    <source>
        <dbReference type="SAM" id="MobiDB-lite"/>
    </source>
</evidence>
<proteinExistence type="predicted"/>
<dbReference type="PANTHER" id="PTHR45728">
    <property type="entry name" value="ACETYL-COA CARBOXYLASE, ISOFORM A"/>
    <property type="match status" value="1"/>
</dbReference>
<dbReference type="InterPro" id="IPR005479">
    <property type="entry name" value="CPAse_ATP-bd"/>
</dbReference>
<keyword evidence="4" id="KW-0436">Ligase</keyword>
<evidence type="ECO:0000256" key="1">
    <source>
        <dbReference type="ARBA" id="ARBA00001953"/>
    </source>
</evidence>
<dbReference type="PROSITE" id="PS50979">
    <property type="entry name" value="BC"/>
    <property type="match status" value="1"/>
</dbReference>
<evidence type="ECO:0000256" key="9">
    <source>
        <dbReference type="ARBA" id="ARBA00023160"/>
    </source>
</evidence>
<dbReference type="InterPro" id="IPR049076">
    <property type="entry name" value="ACCA"/>
</dbReference>
<evidence type="ECO:0000256" key="4">
    <source>
        <dbReference type="ARBA" id="ARBA00022598"/>
    </source>
</evidence>
<dbReference type="InterPro" id="IPR016185">
    <property type="entry name" value="PreATP-grasp_dom_sf"/>
</dbReference>
<dbReference type="InterPro" id="IPR000089">
    <property type="entry name" value="Biotin_lipoyl"/>
</dbReference>
<comment type="cofactor">
    <cofactor evidence="1">
        <name>biotin</name>
        <dbReference type="ChEBI" id="CHEBI:57586"/>
    </cofactor>
</comment>
<keyword evidence="23" id="KW-1185">Reference proteome</keyword>
<keyword evidence="3" id="KW-0444">Lipid biosynthesis</keyword>
<evidence type="ECO:0000259" key="18">
    <source>
        <dbReference type="PROSITE" id="PS50975"/>
    </source>
</evidence>
<dbReference type="InterPro" id="IPR034733">
    <property type="entry name" value="AcCoA_carboxyl_beta"/>
</dbReference>
<evidence type="ECO:0000256" key="12">
    <source>
        <dbReference type="ARBA" id="ARBA00048065"/>
    </source>
</evidence>
<feature type="domain" description="ATP-grasp" evidence="18">
    <location>
        <begin position="265"/>
        <end position="457"/>
    </location>
</feature>
<dbReference type="SUPFAM" id="SSF52440">
    <property type="entry name" value="PreATP-grasp domain"/>
    <property type="match status" value="1"/>
</dbReference>
<dbReference type="FunFam" id="3.30.1490.20:FF:000003">
    <property type="entry name" value="acetyl-CoA carboxylase isoform X1"/>
    <property type="match status" value="1"/>
</dbReference>
<dbReference type="Gene3D" id="3.40.50.20">
    <property type="match status" value="1"/>
</dbReference>
<dbReference type="Gene3D" id="3.30.470.20">
    <property type="entry name" value="ATP-grasp fold, B domain"/>
    <property type="match status" value="1"/>
</dbReference>
<reference evidence="23" key="1">
    <citation type="journal article" date="2019" name="Nat. Commun.">
        <title>Expansion of phycobilisome linker gene families in mesophilic red algae.</title>
        <authorList>
            <person name="Lee J."/>
            <person name="Kim D."/>
            <person name="Bhattacharya D."/>
            <person name="Yoon H.S."/>
        </authorList>
    </citation>
    <scope>NUCLEOTIDE SEQUENCE [LARGE SCALE GENOMIC DNA]</scope>
    <source>
        <strain evidence="23">CCMP 1328</strain>
    </source>
</reference>
<dbReference type="InterPro" id="IPR011764">
    <property type="entry name" value="Biotin_carboxylation_dom"/>
</dbReference>
<dbReference type="InterPro" id="IPR011761">
    <property type="entry name" value="ATP-grasp"/>
</dbReference>
<keyword evidence="9" id="KW-0275">Fatty acid biosynthesis</keyword>
<feature type="domain" description="CoA carboxyltransferase C-terminal" evidence="21">
    <location>
        <begin position="1839"/>
        <end position="2155"/>
    </location>
</feature>
<dbReference type="InterPro" id="IPR005482">
    <property type="entry name" value="Biotin_COase_C"/>
</dbReference>
<evidence type="ECO:0000256" key="13">
    <source>
        <dbReference type="ARBA" id="ARBA00048600"/>
    </source>
</evidence>
<dbReference type="EMBL" id="VRMN01000001">
    <property type="protein sequence ID" value="KAA8498999.1"/>
    <property type="molecule type" value="Genomic_DNA"/>
</dbReference>
<dbReference type="InterPro" id="IPR013815">
    <property type="entry name" value="ATP_grasp_subdomain_1"/>
</dbReference>
<dbReference type="GO" id="GO:0005524">
    <property type="term" value="F:ATP binding"/>
    <property type="evidence" value="ECO:0007669"/>
    <property type="project" value="UniProtKB-UniRule"/>
</dbReference>
<feature type="region of interest" description="Disordered" evidence="16">
    <location>
        <begin position="78"/>
        <end position="97"/>
    </location>
</feature>
<feature type="domain" description="CoA carboxyltransferase N-terminal" evidence="20">
    <location>
        <begin position="1488"/>
        <end position="1833"/>
    </location>
</feature>
<dbReference type="FunFam" id="3.90.226.10:FF:000010">
    <property type="entry name" value="acetyl-CoA carboxylase isoform X2"/>
    <property type="match status" value="1"/>
</dbReference>
<dbReference type="FunFam" id="3.40.50.20:FF:000005">
    <property type="entry name" value="acetyl-CoA carboxylase isoform X2"/>
    <property type="match status" value="1"/>
</dbReference>
<dbReference type="PANTHER" id="PTHR45728:SF3">
    <property type="entry name" value="ACETYL-COA CARBOXYLASE"/>
    <property type="match status" value="1"/>
</dbReference>
<evidence type="ECO:0000259" key="17">
    <source>
        <dbReference type="PROSITE" id="PS50968"/>
    </source>
</evidence>
<dbReference type="InterPro" id="IPR001882">
    <property type="entry name" value="Biotin_BS"/>
</dbReference>
<dbReference type="InterPro" id="IPR013537">
    <property type="entry name" value="AcCoA_COase_cen"/>
</dbReference>
<dbReference type="PROSITE" id="PS00188">
    <property type="entry name" value="BIOTIN"/>
    <property type="match status" value="1"/>
</dbReference>
<dbReference type="GO" id="GO:0046872">
    <property type="term" value="F:metal ion binding"/>
    <property type="evidence" value="ECO:0007669"/>
    <property type="project" value="InterPro"/>
</dbReference>
<evidence type="ECO:0000256" key="11">
    <source>
        <dbReference type="ARBA" id="ARBA00023268"/>
    </source>
</evidence>
<dbReference type="InterPro" id="IPR011762">
    <property type="entry name" value="COA_CT_N"/>
</dbReference>
<evidence type="ECO:0000259" key="19">
    <source>
        <dbReference type="PROSITE" id="PS50979"/>
    </source>
</evidence>
<dbReference type="Gene3D" id="3.90.226.10">
    <property type="entry name" value="2-enoyl-CoA Hydratase, Chain A, domain 1"/>
    <property type="match status" value="2"/>
</dbReference>
<dbReference type="PROSITE" id="PS00867">
    <property type="entry name" value="CPSASE_2"/>
    <property type="match status" value="1"/>
</dbReference>
<dbReference type="Pfam" id="PF01039">
    <property type="entry name" value="Carboxyl_trans"/>
    <property type="match status" value="1"/>
</dbReference>
<evidence type="ECO:0000256" key="6">
    <source>
        <dbReference type="ARBA" id="ARBA00022832"/>
    </source>
</evidence>
<dbReference type="GO" id="GO:0003989">
    <property type="term" value="F:acetyl-CoA carboxylase activity"/>
    <property type="evidence" value="ECO:0007669"/>
    <property type="project" value="UniProtKB-EC"/>
</dbReference>
<dbReference type="CDD" id="cd06850">
    <property type="entry name" value="biotinyl_domain"/>
    <property type="match status" value="1"/>
</dbReference>
<name>A0A5J4Z4R6_PORPP</name>
<evidence type="ECO:0000256" key="7">
    <source>
        <dbReference type="ARBA" id="ARBA00022840"/>
    </source>
</evidence>
<keyword evidence="11" id="KW-0511">Multifunctional enzyme</keyword>
<protein>
    <submittedName>
        <fullName evidence="22">Acetyl-CoA carboxylase 2</fullName>
    </submittedName>
</protein>
<dbReference type="PROSITE" id="PS50968">
    <property type="entry name" value="BIOTINYL_LIPOYL"/>
    <property type="match status" value="1"/>
</dbReference>
<comment type="caution">
    <text evidence="22">The sequence shown here is derived from an EMBL/GenBank/DDBJ whole genome shotgun (WGS) entry which is preliminary data.</text>
</comment>
<evidence type="ECO:0000256" key="8">
    <source>
        <dbReference type="ARBA" id="ARBA00023098"/>
    </source>
</evidence>
<keyword evidence="15" id="KW-0175">Coiled coil</keyword>
<evidence type="ECO:0000313" key="22">
    <source>
        <dbReference type="EMBL" id="KAA8498999.1"/>
    </source>
</evidence>
<dbReference type="InterPro" id="IPR011054">
    <property type="entry name" value="Rudment_hybrid_motif"/>
</dbReference>
<dbReference type="Pfam" id="PF00289">
    <property type="entry name" value="Biotin_carb_N"/>
    <property type="match status" value="1"/>
</dbReference>
<dbReference type="Pfam" id="PF08326">
    <property type="entry name" value="ACC_central"/>
    <property type="match status" value="1"/>
</dbReference>
<dbReference type="PROSITE" id="PS50980">
    <property type="entry name" value="COA_CT_NTER"/>
    <property type="match status" value="1"/>
</dbReference>
<dbReference type="GO" id="GO:2001295">
    <property type="term" value="P:malonyl-CoA biosynthetic process"/>
    <property type="evidence" value="ECO:0007669"/>
    <property type="project" value="UniProtKB-UniPathway"/>
</dbReference>
<gene>
    <name evidence="22" type="ORF">FVE85_6584</name>
</gene>
<dbReference type="Pfam" id="PF00364">
    <property type="entry name" value="Biotin_lipoyl"/>
    <property type="match status" value="1"/>
</dbReference>